<dbReference type="OrthoDB" id="7700260at2759"/>
<dbReference type="InterPro" id="IPR031983">
    <property type="entry name" value="DUF4786"/>
</dbReference>
<sequence>MLSTHQQLTPIDRYAVVIVMPAIIYALLFTLPSTLVGGYTINSDRLSKPTSAMASKVLFQSPSLANIYKEMIVSSKPLSLRKYGNGSKVKKTKKESKIYYIPIPPMPYRYIPGVGFDYQPMKIKPIVQEEALPSSGMNPLNEAAQTSSSNAGKATTTVDQHTATNQKTKNNWYRPVDNGSTNYKISNKNEFDIVANRPLDFIGADSKLYLMDRGNYYFSGRPFRLQVAHAQPKNQLTSLNLKSKLYFNKKIIY</sequence>
<evidence type="ECO:0000313" key="5">
    <source>
        <dbReference type="RefSeq" id="XP_011212595.1"/>
    </source>
</evidence>
<evidence type="ECO:0000313" key="4">
    <source>
        <dbReference type="Proteomes" id="UP001652620"/>
    </source>
</evidence>
<dbReference type="EMBL" id="GAKP01000427">
    <property type="protein sequence ID" value="JAC58525.1"/>
    <property type="molecule type" value="Transcribed_RNA"/>
</dbReference>
<accession>A0A034WWC8</accession>
<feature type="transmembrane region" description="Helical" evidence="2">
    <location>
        <begin position="14"/>
        <end position="41"/>
    </location>
</feature>
<keyword evidence="2" id="KW-1133">Transmembrane helix</keyword>
<keyword evidence="4" id="KW-1185">Reference proteome</keyword>
<feature type="region of interest" description="Disordered" evidence="1">
    <location>
        <begin position="142"/>
        <end position="163"/>
    </location>
</feature>
<evidence type="ECO:0000313" key="3">
    <source>
        <dbReference type="EMBL" id="JAC58525.1"/>
    </source>
</evidence>
<organism evidence="3">
    <name type="scientific">Bactrocera dorsalis</name>
    <name type="common">Oriental fruit fly</name>
    <name type="synonym">Dacus dorsalis</name>
    <dbReference type="NCBI Taxonomy" id="27457"/>
    <lineage>
        <taxon>Eukaryota</taxon>
        <taxon>Metazoa</taxon>
        <taxon>Ecdysozoa</taxon>
        <taxon>Arthropoda</taxon>
        <taxon>Hexapoda</taxon>
        <taxon>Insecta</taxon>
        <taxon>Pterygota</taxon>
        <taxon>Neoptera</taxon>
        <taxon>Endopterygota</taxon>
        <taxon>Diptera</taxon>
        <taxon>Brachycera</taxon>
        <taxon>Muscomorpha</taxon>
        <taxon>Tephritoidea</taxon>
        <taxon>Tephritidae</taxon>
        <taxon>Bactrocera</taxon>
        <taxon>Bactrocera</taxon>
    </lineage>
</organism>
<dbReference type="AlphaFoldDB" id="A0A034WWC8"/>
<dbReference type="GeneID" id="105232574"/>
<evidence type="ECO:0000256" key="1">
    <source>
        <dbReference type="SAM" id="MobiDB-lite"/>
    </source>
</evidence>
<keyword evidence="2" id="KW-0472">Membrane</keyword>
<protein>
    <submittedName>
        <fullName evidence="5">Uncharacterized protein LOC105232574</fullName>
    </submittedName>
</protein>
<dbReference type="KEGG" id="bdr:105232574"/>
<dbReference type="Proteomes" id="UP001652620">
    <property type="component" value="Unplaced"/>
</dbReference>
<name>A0A034WWC8_BACDO</name>
<reference evidence="3" key="1">
    <citation type="journal article" date="2014" name="BMC Genomics">
        <title>Characterizing the developmental transcriptome of the oriental fruit fly, Bactrocera dorsalis (Diptera: Tephritidae) through comparative genomic analysis with Drosophila melanogaster utilizing modENCODE datasets.</title>
        <authorList>
            <person name="Geib S.M."/>
            <person name="Calla B."/>
            <person name="Hall B."/>
            <person name="Hou S."/>
            <person name="Manoukis N.C."/>
        </authorList>
    </citation>
    <scope>NUCLEOTIDE SEQUENCE</scope>
    <source>
        <strain evidence="3">Punador</strain>
    </source>
</reference>
<keyword evidence="2" id="KW-0812">Transmembrane</keyword>
<dbReference type="Pfam" id="PF16027">
    <property type="entry name" value="DUF4786"/>
    <property type="match status" value="1"/>
</dbReference>
<dbReference type="RefSeq" id="XP_011212595.1">
    <property type="nucleotide sequence ID" value="XM_011214293.3"/>
</dbReference>
<gene>
    <name evidence="5" type="primary">LOC105232574</name>
</gene>
<reference evidence="5" key="2">
    <citation type="submission" date="2025-04" db="UniProtKB">
        <authorList>
            <consortium name="RefSeq"/>
        </authorList>
    </citation>
    <scope>IDENTIFICATION</scope>
    <source>
        <strain evidence="5">Punador</strain>
    </source>
</reference>
<evidence type="ECO:0000256" key="2">
    <source>
        <dbReference type="SAM" id="Phobius"/>
    </source>
</evidence>
<proteinExistence type="predicted"/>